<organism evidence="2">
    <name type="scientific">Laccaria bicolor (strain S238N-H82 / ATCC MYA-4686)</name>
    <name type="common">Bicoloured deceiver</name>
    <name type="synonym">Laccaria laccata var. bicolor</name>
    <dbReference type="NCBI Taxonomy" id="486041"/>
    <lineage>
        <taxon>Eukaryota</taxon>
        <taxon>Fungi</taxon>
        <taxon>Dikarya</taxon>
        <taxon>Basidiomycota</taxon>
        <taxon>Agaricomycotina</taxon>
        <taxon>Agaricomycetes</taxon>
        <taxon>Agaricomycetidae</taxon>
        <taxon>Agaricales</taxon>
        <taxon>Agaricineae</taxon>
        <taxon>Hydnangiaceae</taxon>
        <taxon>Laccaria</taxon>
    </lineage>
</organism>
<dbReference type="KEGG" id="lbc:LACBIDRAFT_296120"/>
<name>B0E2V8_LACBS</name>
<dbReference type="OrthoDB" id="436852at2759"/>
<dbReference type="InterPro" id="IPR016197">
    <property type="entry name" value="Chromo-like_dom_sf"/>
</dbReference>
<sequence>MRLMLRLVHYGCVGITLTDTRLNPTEMFFCPPCDTNGRKPAGDLETTFRGQPDCDHGAPANEYFVVDIVGRKIIMTGGHGRLSKWLVKWDSYPINQCAWVYENAMADPQKLIEEVEEAATKEGIDLTRECCCGK</sequence>
<dbReference type="HOGENOM" id="CLU_133987_0_0_1"/>
<evidence type="ECO:0000313" key="2">
    <source>
        <dbReference type="Proteomes" id="UP000001194"/>
    </source>
</evidence>
<evidence type="ECO:0000313" key="1">
    <source>
        <dbReference type="EMBL" id="EDQ98828.1"/>
    </source>
</evidence>
<dbReference type="EMBL" id="DS547192">
    <property type="protein sequence ID" value="EDQ98828.1"/>
    <property type="molecule type" value="Genomic_DNA"/>
</dbReference>
<gene>
    <name evidence="1" type="ORF">LACBIDRAFT_296120</name>
</gene>
<dbReference type="GeneID" id="6086177"/>
<protein>
    <submittedName>
        <fullName evidence="1">Predicted protein</fullName>
    </submittedName>
</protein>
<keyword evidence="2" id="KW-1185">Reference proteome</keyword>
<reference evidence="1 2" key="1">
    <citation type="journal article" date="2008" name="Nature">
        <title>The genome of Laccaria bicolor provides insights into mycorrhizal symbiosis.</title>
        <authorList>
            <person name="Martin F."/>
            <person name="Aerts A."/>
            <person name="Ahren D."/>
            <person name="Brun A."/>
            <person name="Danchin E.G.J."/>
            <person name="Duchaussoy F."/>
            <person name="Gibon J."/>
            <person name="Kohler A."/>
            <person name="Lindquist E."/>
            <person name="Pereda V."/>
            <person name="Salamov A."/>
            <person name="Shapiro H.J."/>
            <person name="Wuyts J."/>
            <person name="Blaudez D."/>
            <person name="Buee M."/>
            <person name="Brokstein P."/>
            <person name="Canbaeck B."/>
            <person name="Cohen D."/>
            <person name="Courty P.E."/>
            <person name="Coutinho P.M."/>
            <person name="Delaruelle C."/>
            <person name="Detter J.C."/>
            <person name="Deveau A."/>
            <person name="DiFazio S."/>
            <person name="Duplessis S."/>
            <person name="Fraissinet-Tachet L."/>
            <person name="Lucic E."/>
            <person name="Frey-Klett P."/>
            <person name="Fourrey C."/>
            <person name="Feussner I."/>
            <person name="Gay G."/>
            <person name="Grimwood J."/>
            <person name="Hoegger P.J."/>
            <person name="Jain P."/>
            <person name="Kilaru S."/>
            <person name="Labbe J."/>
            <person name="Lin Y.C."/>
            <person name="Legue V."/>
            <person name="Le Tacon F."/>
            <person name="Marmeisse R."/>
            <person name="Melayah D."/>
            <person name="Montanini B."/>
            <person name="Muratet M."/>
            <person name="Nehls U."/>
            <person name="Niculita-Hirzel H."/>
            <person name="Oudot-Le Secq M.P."/>
            <person name="Peter M."/>
            <person name="Quesneville H."/>
            <person name="Rajashekar B."/>
            <person name="Reich M."/>
            <person name="Rouhier N."/>
            <person name="Schmutz J."/>
            <person name="Yin T."/>
            <person name="Chalot M."/>
            <person name="Henrissat B."/>
            <person name="Kuees U."/>
            <person name="Lucas S."/>
            <person name="Van de Peer Y."/>
            <person name="Podila G.K."/>
            <person name="Polle A."/>
            <person name="Pukkila P.J."/>
            <person name="Richardson P.M."/>
            <person name="Rouze P."/>
            <person name="Sanders I.R."/>
            <person name="Stajich J.E."/>
            <person name="Tunlid A."/>
            <person name="Tuskan G."/>
            <person name="Grigoriev I.V."/>
        </authorList>
    </citation>
    <scope>NUCLEOTIDE SEQUENCE [LARGE SCALE GENOMIC DNA]</scope>
    <source>
        <strain evidence="2">S238N-H82 / ATCC MYA-4686</strain>
    </source>
</reference>
<dbReference type="AlphaFoldDB" id="B0E2V8"/>
<dbReference type="Proteomes" id="UP000001194">
    <property type="component" value="Unassembled WGS sequence"/>
</dbReference>
<dbReference type="InParanoid" id="B0E2V8"/>
<accession>B0E2V8</accession>
<dbReference type="STRING" id="486041.B0E2V8"/>
<dbReference type="RefSeq" id="XP_001890526.1">
    <property type="nucleotide sequence ID" value="XM_001890491.1"/>
</dbReference>
<dbReference type="Gene3D" id="2.40.50.40">
    <property type="match status" value="1"/>
</dbReference>
<proteinExistence type="predicted"/>
<dbReference type="SUPFAM" id="SSF54160">
    <property type="entry name" value="Chromo domain-like"/>
    <property type="match status" value="1"/>
</dbReference>